<evidence type="ECO:0000256" key="8">
    <source>
        <dbReference type="ARBA" id="ARBA00023004"/>
    </source>
</evidence>
<protein>
    <submittedName>
        <fullName evidence="14">Dihydroorotate dehydrogenase electron transfer subunit</fullName>
    </submittedName>
</protein>
<dbReference type="CDD" id="cd06218">
    <property type="entry name" value="DHOD_e_trans"/>
    <property type="match status" value="1"/>
</dbReference>
<proteinExistence type="inferred from homology"/>
<keyword evidence="7" id="KW-0249">Electron transport</keyword>
<accession>A0A1M4TVM8</accession>
<dbReference type="AlphaFoldDB" id="A0A1M4TVM8"/>
<dbReference type="Proteomes" id="UP000184423">
    <property type="component" value="Unassembled WGS sequence"/>
</dbReference>
<evidence type="ECO:0000313" key="15">
    <source>
        <dbReference type="Proteomes" id="UP000184423"/>
    </source>
</evidence>
<dbReference type="InterPro" id="IPR039261">
    <property type="entry name" value="FNR_nucleotide-bd"/>
</dbReference>
<feature type="binding site" evidence="12">
    <location>
        <position position="208"/>
    </location>
    <ligand>
        <name>[2Fe-2S] cluster</name>
        <dbReference type="ChEBI" id="CHEBI:190135"/>
    </ligand>
</feature>
<feature type="domain" description="FAD-binding FR-type" evidence="13">
    <location>
        <begin position="1"/>
        <end position="95"/>
    </location>
</feature>
<dbReference type="GO" id="GO:0050660">
    <property type="term" value="F:flavin adenine dinucleotide binding"/>
    <property type="evidence" value="ECO:0007669"/>
    <property type="project" value="InterPro"/>
</dbReference>
<evidence type="ECO:0000256" key="10">
    <source>
        <dbReference type="ARBA" id="ARBA00034078"/>
    </source>
</evidence>
<keyword evidence="3 11" id="KW-0285">Flavoprotein</keyword>
<feature type="binding site" evidence="11">
    <location>
        <begin position="70"/>
        <end position="71"/>
    </location>
    <ligand>
        <name>FAD</name>
        <dbReference type="ChEBI" id="CHEBI:57692"/>
    </ligand>
</feature>
<keyword evidence="2" id="KW-0813">Transport</keyword>
<evidence type="ECO:0000256" key="11">
    <source>
        <dbReference type="PIRSR" id="PIRSR006816-1"/>
    </source>
</evidence>
<comment type="cofactor">
    <cofactor evidence="11">
        <name>FAD</name>
        <dbReference type="ChEBI" id="CHEBI:57692"/>
    </cofactor>
    <text evidence="11">Binds 1 FAD per subunit.</text>
</comment>
<evidence type="ECO:0000256" key="12">
    <source>
        <dbReference type="PIRSR" id="PIRSR006816-2"/>
    </source>
</evidence>
<dbReference type="PANTHER" id="PTHR43513">
    <property type="entry name" value="DIHYDROOROTATE DEHYDROGENASE B (NAD(+)), ELECTRON TRANSFER SUBUNIT"/>
    <property type="match status" value="1"/>
</dbReference>
<dbReference type="InterPro" id="IPR019480">
    <property type="entry name" value="Dihydroorotate_DH_Fe-S-bd"/>
</dbReference>
<dbReference type="InterPro" id="IPR017938">
    <property type="entry name" value="Riboflavin_synthase-like_b-brl"/>
</dbReference>
<evidence type="ECO:0000256" key="7">
    <source>
        <dbReference type="ARBA" id="ARBA00022982"/>
    </source>
</evidence>
<sequence>MEYKEVLVYSNVKVQDDIYVLSLEIEDDVRAGQFYMLKAWEEEPILARPISVHSSENGIVKFAYQVKGRGTKILSSLKAEDKVYVLGPVGNGLYTEKFKGKIALISGGIGIAPMLQIAKGLEGEVDLYAGFNKSPYLIDEFKKYCKNIHIASERDTAYYRGFITEIFNPFEYNIVICCGPEPMMKRVVDMCKIYATPVYVLMENKMACGVGACLGCTCNTKEGKKRVCVDGPVFKGTDVVFSA</sequence>
<dbReference type="Pfam" id="PF10418">
    <property type="entry name" value="DHODB_Fe-S_bind"/>
    <property type="match status" value="1"/>
</dbReference>
<evidence type="ECO:0000256" key="4">
    <source>
        <dbReference type="ARBA" id="ARBA00022714"/>
    </source>
</evidence>
<dbReference type="InterPro" id="IPR017927">
    <property type="entry name" value="FAD-bd_FR_type"/>
</dbReference>
<feature type="binding site" evidence="12">
    <location>
        <position position="213"/>
    </location>
    <ligand>
        <name>[2Fe-2S] cluster</name>
        <dbReference type="ChEBI" id="CHEBI:190135"/>
    </ligand>
</feature>
<dbReference type="InterPro" id="IPR037117">
    <property type="entry name" value="Dihydroorotate_DH_ele_sf"/>
</dbReference>
<evidence type="ECO:0000259" key="13">
    <source>
        <dbReference type="PROSITE" id="PS51384"/>
    </source>
</evidence>
<keyword evidence="4 12" id="KW-0001">2Fe-2S</keyword>
<dbReference type="GO" id="GO:0051537">
    <property type="term" value="F:2 iron, 2 sulfur cluster binding"/>
    <property type="evidence" value="ECO:0007669"/>
    <property type="project" value="UniProtKB-KW"/>
</dbReference>
<keyword evidence="5 12" id="KW-0479">Metal-binding</keyword>
<dbReference type="PIRSF" id="PIRSF006816">
    <property type="entry name" value="Cyc3_hyd_g"/>
    <property type="match status" value="1"/>
</dbReference>
<dbReference type="EMBL" id="FQVG01000005">
    <property type="protein sequence ID" value="SHE48549.1"/>
    <property type="molecule type" value="Genomic_DNA"/>
</dbReference>
<dbReference type="InterPro" id="IPR012165">
    <property type="entry name" value="Cyt_c3_hydrogenase_gsu"/>
</dbReference>
<keyword evidence="9 12" id="KW-0411">Iron-sulfur</keyword>
<feature type="binding site" evidence="12">
    <location>
        <position position="216"/>
    </location>
    <ligand>
        <name>[2Fe-2S] cluster</name>
        <dbReference type="ChEBI" id="CHEBI:190135"/>
    </ligand>
</feature>
<dbReference type="PANTHER" id="PTHR43513:SF3">
    <property type="entry name" value="DIHYDROOROTATE DEHYDROGENASE B (NAD(+)), ELECTRON TRANSFER SUBUNIT-RELATED"/>
    <property type="match status" value="1"/>
</dbReference>
<reference evidence="15" key="1">
    <citation type="submission" date="2016-11" db="EMBL/GenBank/DDBJ databases">
        <authorList>
            <person name="Varghese N."/>
            <person name="Submissions S."/>
        </authorList>
    </citation>
    <scope>NUCLEOTIDE SEQUENCE [LARGE SCALE GENOMIC DNA]</scope>
    <source>
        <strain evidence="15">DSM 10124</strain>
    </source>
</reference>
<evidence type="ECO:0000256" key="9">
    <source>
        <dbReference type="ARBA" id="ARBA00023014"/>
    </source>
</evidence>
<name>A0A1M4TVM8_9CLOT</name>
<evidence type="ECO:0000256" key="5">
    <source>
        <dbReference type="ARBA" id="ARBA00022723"/>
    </source>
</evidence>
<feature type="binding site" evidence="12">
    <location>
        <position position="228"/>
    </location>
    <ligand>
        <name>[2Fe-2S] cluster</name>
        <dbReference type="ChEBI" id="CHEBI:190135"/>
    </ligand>
</feature>
<dbReference type="InterPro" id="IPR050353">
    <property type="entry name" value="PyrK_electron_transfer"/>
</dbReference>
<dbReference type="RefSeq" id="WP_073247819.1">
    <property type="nucleotide sequence ID" value="NZ_FQVG01000005.1"/>
</dbReference>
<dbReference type="Gene3D" id="2.10.240.10">
    <property type="entry name" value="Dihydroorotate dehydrogenase, electron transfer subunit"/>
    <property type="match status" value="1"/>
</dbReference>
<evidence type="ECO:0000313" key="14">
    <source>
        <dbReference type="EMBL" id="SHE48549.1"/>
    </source>
</evidence>
<comment type="similarity">
    <text evidence="1">Belongs to the PyrK family.</text>
</comment>
<dbReference type="PROSITE" id="PS51384">
    <property type="entry name" value="FAD_FR"/>
    <property type="match status" value="1"/>
</dbReference>
<dbReference type="SUPFAM" id="SSF63380">
    <property type="entry name" value="Riboflavin synthase domain-like"/>
    <property type="match status" value="1"/>
</dbReference>
<keyword evidence="6 11" id="KW-0274">FAD</keyword>
<dbReference type="GO" id="GO:0046872">
    <property type="term" value="F:metal ion binding"/>
    <property type="evidence" value="ECO:0007669"/>
    <property type="project" value="UniProtKB-KW"/>
</dbReference>
<feature type="binding site" evidence="11">
    <location>
        <begin position="48"/>
        <end position="51"/>
    </location>
    <ligand>
        <name>FAD</name>
        <dbReference type="ChEBI" id="CHEBI:57692"/>
    </ligand>
</feature>
<dbReference type="PRINTS" id="PR00409">
    <property type="entry name" value="PHDIOXRDTASE"/>
</dbReference>
<dbReference type="SUPFAM" id="SSF52343">
    <property type="entry name" value="Ferredoxin reductase-like, C-terminal NADP-linked domain"/>
    <property type="match status" value="1"/>
</dbReference>
<dbReference type="Gene3D" id="2.40.30.10">
    <property type="entry name" value="Translation factors"/>
    <property type="match status" value="1"/>
</dbReference>
<dbReference type="GO" id="GO:0016491">
    <property type="term" value="F:oxidoreductase activity"/>
    <property type="evidence" value="ECO:0007669"/>
    <property type="project" value="InterPro"/>
</dbReference>
<dbReference type="GO" id="GO:0006221">
    <property type="term" value="P:pyrimidine nucleotide biosynthetic process"/>
    <property type="evidence" value="ECO:0007669"/>
    <property type="project" value="InterPro"/>
</dbReference>
<keyword evidence="15" id="KW-1185">Reference proteome</keyword>
<evidence type="ECO:0000256" key="3">
    <source>
        <dbReference type="ARBA" id="ARBA00022630"/>
    </source>
</evidence>
<comment type="cofactor">
    <cofactor evidence="12">
        <name>[2Fe-2S] cluster</name>
        <dbReference type="ChEBI" id="CHEBI:190135"/>
    </cofactor>
    <text evidence="12">Binds 1 [2Fe-2S] cluster per subunit.</text>
</comment>
<evidence type="ECO:0000256" key="1">
    <source>
        <dbReference type="ARBA" id="ARBA00006422"/>
    </source>
</evidence>
<gene>
    <name evidence="14" type="ORF">SAMN02746091_00499</name>
</gene>
<keyword evidence="8 12" id="KW-0408">Iron</keyword>
<organism evidence="14 15">
    <name type="scientific">Caloramator proteoclasticus DSM 10124</name>
    <dbReference type="NCBI Taxonomy" id="1121262"/>
    <lineage>
        <taxon>Bacteria</taxon>
        <taxon>Bacillati</taxon>
        <taxon>Bacillota</taxon>
        <taxon>Clostridia</taxon>
        <taxon>Eubacteriales</taxon>
        <taxon>Clostridiaceae</taxon>
        <taxon>Caloramator</taxon>
    </lineage>
</organism>
<comment type="cofactor">
    <cofactor evidence="10">
        <name>[2Fe-2S] cluster</name>
        <dbReference type="ChEBI" id="CHEBI:190135"/>
    </cofactor>
</comment>
<evidence type="ECO:0000256" key="6">
    <source>
        <dbReference type="ARBA" id="ARBA00022827"/>
    </source>
</evidence>
<evidence type="ECO:0000256" key="2">
    <source>
        <dbReference type="ARBA" id="ARBA00022448"/>
    </source>
</evidence>
<dbReference type="Gene3D" id="3.40.50.80">
    <property type="entry name" value="Nucleotide-binding domain of ferredoxin-NADP reductase (FNR) module"/>
    <property type="match status" value="1"/>
</dbReference>
<dbReference type="NCBIfam" id="NF000798">
    <property type="entry name" value="PRK00054.1-3"/>
    <property type="match status" value="1"/>
</dbReference>